<protein>
    <submittedName>
        <fullName evidence="2">Uncharacterized protein</fullName>
    </submittedName>
</protein>
<name>A0A8X6QCJ3_NEPPI</name>
<dbReference type="Proteomes" id="UP000887013">
    <property type="component" value="Unassembled WGS sequence"/>
</dbReference>
<evidence type="ECO:0000256" key="1">
    <source>
        <dbReference type="SAM" id="MobiDB-lite"/>
    </source>
</evidence>
<reference evidence="2" key="1">
    <citation type="submission" date="2020-08" db="EMBL/GenBank/DDBJ databases">
        <title>Multicomponent nature underlies the extraordinary mechanical properties of spider dragline silk.</title>
        <authorList>
            <person name="Kono N."/>
            <person name="Nakamura H."/>
            <person name="Mori M."/>
            <person name="Yoshida Y."/>
            <person name="Ohtoshi R."/>
            <person name="Malay A.D."/>
            <person name="Moran D.A.P."/>
            <person name="Tomita M."/>
            <person name="Numata K."/>
            <person name="Arakawa K."/>
        </authorList>
    </citation>
    <scope>NUCLEOTIDE SEQUENCE</scope>
</reference>
<feature type="region of interest" description="Disordered" evidence="1">
    <location>
        <begin position="1"/>
        <end position="24"/>
    </location>
</feature>
<accession>A0A8X6QCJ3</accession>
<dbReference type="EMBL" id="BMAW01080403">
    <property type="protein sequence ID" value="GFU19404.1"/>
    <property type="molecule type" value="Genomic_DNA"/>
</dbReference>
<evidence type="ECO:0000313" key="3">
    <source>
        <dbReference type="Proteomes" id="UP000887013"/>
    </source>
</evidence>
<gene>
    <name evidence="2" type="ORF">NPIL_532251</name>
</gene>
<keyword evidence="3" id="KW-1185">Reference proteome</keyword>
<evidence type="ECO:0000313" key="2">
    <source>
        <dbReference type="EMBL" id="GFU19404.1"/>
    </source>
</evidence>
<dbReference type="AlphaFoldDB" id="A0A8X6QCJ3"/>
<organism evidence="2 3">
    <name type="scientific">Nephila pilipes</name>
    <name type="common">Giant wood spider</name>
    <name type="synonym">Nephila maculata</name>
    <dbReference type="NCBI Taxonomy" id="299642"/>
    <lineage>
        <taxon>Eukaryota</taxon>
        <taxon>Metazoa</taxon>
        <taxon>Ecdysozoa</taxon>
        <taxon>Arthropoda</taxon>
        <taxon>Chelicerata</taxon>
        <taxon>Arachnida</taxon>
        <taxon>Araneae</taxon>
        <taxon>Araneomorphae</taxon>
        <taxon>Entelegynae</taxon>
        <taxon>Araneoidea</taxon>
        <taxon>Nephilidae</taxon>
        <taxon>Nephila</taxon>
    </lineage>
</organism>
<comment type="caution">
    <text evidence="2">The sequence shown here is derived from an EMBL/GenBank/DDBJ whole genome shotgun (WGS) entry which is preliminary data.</text>
</comment>
<sequence length="85" mass="9608">MSDWNDLSRRTKPASKLSVERHEGRIKRSDGVSVITGGHPQYVRDIRARVRAGNDKQEKSVETMDKMSVLRCSTSSRTSSMGRSR</sequence>
<proteinExistence type="predicted"/>